<evidence type="ECO:0000313" key="2">
    <source>
        <dbReference type="EMBL" id="CAD77771.1"/>
    </source>
</evidence>
<evidence type="ECO:0000313" key="3">
    <source>
        <dbReference type="Proteomes" id="UP000001025"/>
    </source>
</evidence>
<dbReference type="InParanoid" id="Q7UI43"/>
<name>Q7UI43_RHOBA</name>
<feature type="region of interest" description="Disordered" evidence="1">
    <location>
        <begin position="40"/>
        <end position="69"/>
    </location>
</feature>
<dbReference type="PATRIC" id="fig|243090.15.peg.6188"/>
<dbReference type="AlphaFoldDB" id="Q7UI43"/>
<dbReference type="Proteomes" id="UP000001025">
    <property type="component" value="Chromosome"/>
</dbReference>
<feature type="region of interest" description="Disordered" evidence="1">
    <location>
        <begin position="84"/>
        <end position="109"/>
    </location>
</feature>
<sequence>MEGREDENRGLLPDRIHWRLNQPARPAFRPAAPQVIREIRRERTTPEQPASRQIVRQRDSASQMSRPTRDFPCQTVSLCVKQRQRQRKSRCVAGMRTMPPRSGQKPIARQGASCVKSTAAELAASGRPSFRRLANSNASEFANATKTAKPPIGAVPAYSDESSFAM</sequence>
<dbReference type="HOGENOM" id="CLU_1601379_0_0_0"/>
<feature type="region of interest" description="Disordered" evidence="1">
    <location>
        <begin position="141"/>
        <end position="166"/>
    </location>
</feature>
<dbReference type="STRING" id="243090.RB12770"/>
<dbReference type="EnsemblBacteria" id="CAD77771">
    <property type="protein sequence ID" value="CAD77771"/>
    <property type="gene ID" value="RB12770"/>
</dbReference>
<dbReference type="EMBL" id="BX294155">
    <property type="protein sequence ID" value="CAD77771.1"/>
    <property type="molecule type" value="Genomic_DNA"/>
</dbReference>
<gene>
    <name evidence="2" type="ordered locus">RB12770</name>
</gene>
<keyword evidence="3" id="KW-1185">Reference proteome</keyword>
<accession>Q7UI43</accession>
<evidence type="ECO:0000256" key="1">
    <source>
        <dbReference type="SAM" id="MobiDB-lite"/>
    </source>
</evidence>
<organism evidence="2 3">
    <name type="scientific">Rhodopirellula baltica (strain DSM 10527 / NCIMB 13988 / SH1)</name>
    <dbReference type="NCBI Taxonomy" id="243090"/>
    <lineage>
        <taxon>Bacteria</taxon>
        <taxon>Pseudomonadati</taxon>
        <taxon>Planctomycetota</taxon>
        <taxon>Planctomycetia</taxon>
        <taxon>Pirellulales</taxon>
        <taxon>Pirellulaceae</taxon>
        <taxon>Rhodopirellula</taxon>
    </lineage>
</organism>
<dbReference type="KEGG" id="rba:RB12770"/>
<proteinExistence type="predicted"/>
<protein>
    <submittedName>
        <fullName evidence="2">Uncharacterized protein</fullName>
    </submittedName>
</protein>
<reference evidence="2 3" key="1">
    <citation type="journal article" date="2003" name="Proc. Natl. Acad. Sci. U.S.A.">
        <title>Complete genome sequence of the marine planctomycete Pirellula sp. strain 1.</title>
        <authorList>
            <person name="Gloeckner F.O."/>
            <person name="Kube M."/>
            <person name="Bauer M."/>
            <person name="Teeling H."/>
            <person name="Lombardot T."/>
            <person name="Ludwig W."/>
            <person name="Gade D."/>
            <person name="Beck A."/>
            <person name="Borzym K."/>
            <person name="Heitmann K."/>
            <person name="Rabus R."/>
            <person name="Schlesner H."/>
            <person name="Amann R."/>
            <person name="Reinhardt R."/>
        </authorList>
    </citation>
    <scope>NUCLEOTIDE SEQUENCE [LARGE SCALE GENOMIC DNA]</scope>
    <source>
        <strain evidence="3">DSM 10527 / NCIMB 13988 / SH1</strain>
    </source>
</reference>